<comment type="caution">
    <text evidence="1">The sequence shown here is derived from an EMBL/GenBank/DDBJ whole genome shotgun (WGS) entry which is preliminary data.</text>
</comment>
<gene>
    <name evidence="1" type="ORF">DES47_105235</name>
</gene>
<accession>A0A4R6QKR2</accession>
<evidence type="ECO:0000313" key="1">
    <source>
        <dbReference type="EMBL" id="TDP63232.1"/>
    </source>
</evidence>
<dbReference type="Proteomes" id="UP000295361">
    <property type="component" value="Unassembled WGS sequence"/>
</dbReference>
<reference evidence="1 2" key="1">
    <citation type="submission" date="2019-03" db="EMBL/GenBank/DDBJ databases">
        <title>Genomic Encyclopedia of Type Strains, Phase IV (KMG-IV): sequencing the most valuable type-strain genomes for metagenomic binning, comparative biology and taxonomic classification.</title>
        <authorList>
            <person name="Goeker M."/>
        </authorList>
    </citation>
    <scope>NUCLEOTIDE SEQUENCE [LARGE SCALE GENOMIC DNA]</scope>
    <source>
        <strain evidence="1 2">DSM 16998</strain>
    </source>
</reference>
<dbReference type="RefSeq" id="WP_133702412.1">
    <property type="nucleotide sequence ID" value="NZ_SNXS01000005.1"/>
</dbReference>
<dbReference type="Pfam" id="PF10932">
    <property type="entry name" value="DUF2783"/>
    <property type="match status" value="1"/>
</dbReference>
<dbReference type="EMBL" id="SNXS01000005">
    <property type="protein sequence ID" value="TDP63232.1"/>
    <property type="molecule type" value="Genomic_DNA"/>
</dbReference>
<sequence>MTLKREPNLANADAFYEALINSQRELSDDQADMLLAKLVLILANHIGDRAVLDEALALARNNTLQSTLVQA</sequence>
<dbReference type="OrthoDB" id="6460891at2"/>
<proteinExistence type="predicted"/>
<organism evidence="1 2">
    <name type="scientific">Roseateles toxinivorans</name>
    <dbReference type="NCBI Taxonomy" id="270368"/>
    <lineage>
        <taxon>Bacteria</taxon>
        <taxon>Pseudomonadati</taxon>
        <taxon>Pseudomonadota</taxon>
        <taxon>Betaproteobacteria</taxon>
        <taxon>Burkholderiales</taxon>
        <taxon>Sphaerotilaceae</taxon>
        <taxon>Roseateles</taxon>
    </lineage>
</organism>
<protein>
    <submittedName>
        <fullName evidence="1">Uncharacterized protein DUF2783</fullName>
    </submittedName>
</protein>
<dbReference type="InParanoid" id="A0A4R6QKR2"/>
<dbReference type="InterPro" id="IPR021233">
    <property type="entry name" value="DUF2783"/>
</dbReference>
<dbReference type="AlphaFoldDB" id="A0A4R6QKR2"/>
<keyword evidence="2" id="KW-1185">Reference proteome</keyword>
<name>A0A4R6QKR2_9BURK</name>
<evidence type="ECO:0000313" key="2">
    <source>
        <dbReference type="Proteomes" id="UP000295361"/>
    </source>
</evidence>